<accession>A0A2N5UEL4</accession>
<feature type="region of interest" description="Disordered" evidence="1">
    <location>
        <begin position="570"/>
        <end position="604"/>
    </location>
</feature>
<feature type="compositionally biased region" description="Basic and acidic residues" evidence="1">
    <location>
        <begin position="76"/>
        <end position="89"/>
    </location>
</feature>
<feature type="compositionally biased region" description="Basic and acidic residues" evidence="1">
    <location>
        <begin position="346"/>
        <end position="370"/>
    </location>
</feature>
<feature type="region of interest" description="Disordered" evidence="1">
    <location>
        <begin position="643"/>
        <end position="666"/>
    </location>
</feature>
<dbReference type="EMBL" id="PGCI01000164">
    <property type="protein sequence ID" value="PLW36177.1"/>
    <property type="molecule type" value="Genomic_DNA"/>
</dbReference>
<feature type="region of interest" description="Disordered" evidence="1">
    <location>
        <begin position="67"/>
        <end position="138"/>
    </location>
</feature>
<feature type="compositionally biased region" description="Low complexity" evidence="1">
    <location>
        <begin position="657"/>
        <end position="666"/>
    </location>
</feature>
<comment type="caution">
    <text evidence="3">The sequence shown here is derived from an EMBL/GenBank/DDBJ whole genome shotgun (WGS) entry which is preliminary data.</text>
</comment>
<name>A0A2N5UEL4_9BASI</name>
<evidence type="ECO:0000313" key="3">
    <source>
        <dbReference type="EMBL" id="PLW36177.1"/>
    </source>
</evidence>
<feature type="region of interest" description="Disordered" evidence="1">
    <location>
        <begin position="175"/>
        <end position="204"/>
    </location>
</feature>
<feature type="compositionally biased region" description="Polar residues" evidence="1">
    <location>
        <begin position="245"/>
        <end position="257"/>
    </location>
</feature>
<organism evidence="3 4">
    <name type="scientific">Puccinia coronata f. sp. avenae</name>
    <dbReference type="NCBI Taxonomy" id="200324"/>
    <lineage>
        <taxon>Eukaryota</taxon>
        <taxon>Fungi</taxon>
        <taxon>Dikarya</taxon>
        <taxon>Basidiomycota</taxon>
        <taxon>Pucciniomycotina</taxon>
        <taxon>Pucciniomycetes</taxon>
        <taxon>Pucciniales</taxon>
        <taxon>Pucciniaceae</taxon>
        <taxon>Puccinia</taxon>
    </lineage>
</organism>
<evidence type="ECO:0000256" key="1">
    <source>
        <dbReference type="SAM" id="MobiDB-lite"/>
    </source>
</evidence>
<feature type="chain" id="PRO_5014665918" evidence="2">
    <location>
        <begin position="25"/>
        <end position="766"/>
    </location>
</feature>
<dbReference type="AlphaFoldDB" id="A0A2N5UEL4"/>
<feature type="region of interest" description="Disordered" evidence="1">
    <location>
        <begin position="236"/>
        <end position="257"/>
    </location>
</feature>
<sequence>MTQLLTKTFGAILILLSTCQTRKAAQGGPGDLDAMLYSVHNVHLLPEGMYVPESKIPNDDVFITRSHHGRSHSLPSRREKPIFKGHIDPSVDQNSLTLLQPPLDSPSPKKHGKARGRSKSAGTLDYRGSGRRDSSRVRLPSMEEVNEEGHEVLGVESLIRPPANHKLLDLLVPDVPASKTPPPLHPTNEDGASEVDPAPQPSQHVRPIHDVKLHDGLGESGLSTLTAQRAHPIAKEDHARAGANNPDTQGVRQASKTMPTAMLHQRISMPRIGHQTSIDFQPKDRPLLSSPSEHADDKTTAEHQLESKMPQKSGLHSSPAEEGDHSERPLPPLPLEHTGDNTIAEHQPESKIPQKSDLHDSPSEKSDHSPTDSAADSSNTSPITTEGSNGHLRPKDRLIIDIPKKVLTPSWSFDSDSDLKLHNGLESMSPQTPVSPDSFEFENETEKPEISSIPSAFDILERLGHDLPTVEPTRSQIEHNILLDDGKTSLSPHSYPEPIKESIHVNPDQDAREEQYTHARQVPLERLESEFTSTKGQNLDMKRRRRMKRLIFYFNQIKIKKRWPSFLSLSGKLKGRKSQSPARREPPDPLRGKHPDPSQGELPDLTEQEDISVWNAPPLSYSEAVHALENNRIPKEKMREIMQREPSHPGNSESFTPPLRLLGPPPLLNGLKGMKLRKVPVPTREIKFYGKNRRPIVKTRPMYFRAYRASRSFYHQTQETFSRIPQRFRSFIRQLTSAINHSKRILSKIYQLFKNPLPTPPSTVQK</sequence>
<feature type="compositionally biased region" description="Polar residues" evidence="1">
    <location>
        <begin position="371"/>
        <end position="388"/>
    </location>
</feature>
<feature type="region of interest" description="Disordered" evidence="1">
    <location>
        <begin position="276"/>
        <end position="397"/>
    </location>
</feature>
<proteinExistence type="predicted"/>
<protein>
    <submittedName>
        <fullName evidence="3">Uncharacterized protein</fullName>
    </submittedName>
</protein>
<gene>
    <name evidence="3" type="ORF">PCASD_10420</name>
</gene>
<feature type="compositionally biased region" description="Basic and acidic residues" evidence="1">
    <location>
        <begin position="293"/>
        <end position="306"/>
    </location>
</feature>
<feature type="signal peptide" evidence="2">
    <location>
        <begin position="1"/>
        <end position="24"/>
    </location>
</feature>
<keyword evidence="2" id="KW-0732">Signal</keyword>
<feature type="compositionally biased region" description="Basic residues" evidence="1">
    <location>
        <begin position="108"/>
        <end position="118"/>
    </location>
</feature>
<feature type="compositionally biased region" description="Basic and acidic residues" evidence="1">
    <location>
        <begin position="582"/>
        <end position="596"/>
    </location>
</feature>
<dbReference type="Proteomes" id="UP000235392">
    <property type="component" value="Unassembled WGS sequence"/>
</dbReference>
<reference evidence="3 4" key="1">
    <citation type="submission" date="2017-11" db="EMBL/GenBank/DDBJ databases">
        <title>De novo assembly and phasing of dikaryotic genomes from two isolates of Puccinia coronata f. sp. avenae, the causal agent of oat crown rust.</title>
        <authorList>
            <person name="Miller M.E."/>
            <person name="Zhang Y."/>
            <person name="Omidvar V."/>
            <person name="Sperschneider J."/>
            <person name="Schwessinger B."/>
            <person name="Raley C."/>
            <person name="Palmer J.M."/>
            <person name="Garnica D."/>
            <person name="Upadhyaya N."/>
            <person name="Rathjen J."/>
            <person name="Taylor J.M."/>
            <person name="Park R.F."/>
            <person name="Dodds P.N."/>
            <person name="Hirsch C.D."/>
            <person name="Kianian S.F."/>
            <person name="Figueroa M."/>
        </authorList>
    </citation>
    <scope>NUCLEOTIDE SEQUENCE [LARGE SCALE GENOMIC DNA]</scope>
    <source>
        <strain evidence="3">12SD80</strain>
    </source>
</reference>
<evidence type="ECO:0000313" key="4">
    <source>
        <dbReference type="Proteomes" id="UP000235392"/>
    </source>
</evidence>
<evidence type="ECO:0000256" key="2">
    <source>
        <dbReference type="SAM" id="SignalP"/>
    </source>
</evidence>